<feature type="domain" description="Xylanolytic transcriptional activator regulatory" evidence="3">
    <location>
        <begin position="634"/>
        <end position="712"/>
    </location>
</feature>
<reference evidence="5" key="1">
    <citation type="submission" date="2016-10" db="EMBL/GenBank/DDBJ databases">
        <authorList>
            <person name="Jeantristanb JTB J.-T."/>
            <person name="Ricardo R."/>
        </authorList>
    </citation>
    <scope>NUCLEOTIDE SEQUENCE [LARGE SCALE GENOMIC DNA]</scope>
</reference>
<dbReference type="InterPro" id="IPR007219">
    <property type="entry name" value="XnlR_reg_dom"/>
</dbReference>
<dbReference type="CDD" id="cd12148">
    <property type="entry name" value="fungal_TF_MHR"/>
    <property type="match status" value="1"/>
</dbReference>
<dbReference type="GO" id="GO:0006351">
    <property type="term" value="P:DNA-templated transcription"/>
    <property type="evidence" value="ECO:0007669"/>
    <property type="project" value="InterPro"/>
</dbReference>
<dbReference type="GO" id="GO:0009074">
    <property type="term" value="P:aromatic amino acid family catabolic process"/>
    <property type="evidence" value="ECO:0007669"/>
    <property type="project" value="TreeGrafter"/>
</dbReference>
<evidence type="ECO:0000256" key="2">
    <source>
        <dbReference type="SAM" id="MobiDB-lite"/>
    </source>
</evidence>
<organism evidence="4 5">
    <name type="scientific">Microbotryum saponariae</name>
    <dbReference type="NCBI Taxonomy" id="289078"/>
    <lineage>
        <taxon>Eukaryota</taxon>
        <taxon>Fungi</taxon>
        <taxon>Dikarya</taxon>
        <taxon>Basidiomycota</taxon>
        <taxon>Pucciniomycotina</taxon>
        <taxon>Microbotryomycetes</taxon>
        <taxon>Microbotryales</taxon>
        <taxon>Microbotryaceae</taxon>
        <taxon>Microbotryum</taxon>
    </lineage>
</organism>
<feature type="compositionally biased region" description="Polar residues" evidence="2">
    <location>
        <begin position="1049"/>
        <end position="1060"/>
    </location>
</feature>
<feature type="region of interest" description="Disordered" evidence="2">
    <location>
        <begin position="420"/>
        <end position="450"/>
    </location>
</feature>
<dbReference type="EMBL" id="FMWP01000127">
    <property type="protein sequence ID" value="SDA02927.1"/>
    <property type="molecule type" value="Genomic_DNA"/>
</dbReference>
<sequence length="1125" mass="121158">MSPRPIAPSIRGKDGDRDRDRDRDHHDYGSSSDESSSSPAAPSHGGRSGAGRAARSGPGAPSSSIEGSAGPAPQTGLARRQSTSDSTGEVFSRKPKRTYRAFFGIDRKLKCDLGDPDAPSEGPCRRCRRESRDCIFNPRPARNFELLPSRGGGQSAPTSGSVTPADPTASNLPIPQHTQQQPPSHLSHVKIHHHSQPALPPISSGPHDAGSAASTSAHVQVDVANPYGFPLLGMAPGSIPAWAATPSMYSPHHAAAALLAGTRLPSPSALVRGTGVPQFFIPSPLSLPTRQLHPTPTNPPAMNAPTYIRPALPFGASGSSEQNPHGSKRRKAEDYEPPPIDEGDEEDELDDLEGEEGREDGIHGGPVEDVTLEEAVERARGDGSRASSRNRTGNSRVLLASTLHNPSDALRLLATASSLRSTVSGDGSPSHQNGLIPSPDVEVGGTTTPQGGAVLHRRESHQSGRMSPPRVAKLGGWSNWAPIAEGLLTQPEAEVLFSFFEAEMAPLYPLLSPNIFHLSHLAILTSTESLLLCAVITIAARYSAILLPDRAAQIHALCAAWIRQELIYLLDGTSSLRHISSVEALLLLTEWPSSPLIHRTDAALACQEADEDQDEGERETSKALKTSNQYDSMSWTYLGLAVRLAQELGMHNTALYGLDARDGDGPSWESERILRAWIYCYNADRHVSVRLGRNAVVQSYMSSAWWEKVTQRASLDVQKRGLNELWAERTLPQGLLAALMGTIQERLYPNKEITRSLLRTGHWESFIRSLDHELRSMATKTKGVLKQGNVESTLLRIEIDYIRLYGNAIALRALQERLRRRVKANDLLFVSPSLLNLQEGPWIIDALAAAQAILQQTVIFLEPKGYLRLCPSRIFQRIMFAATFLFKALAVGVVEHGQSKTIGLLEQGIAALRHASVDAEHISRGFSVLLTRLQAQCVPALLAEEGLVDPTQPSYPPSPRGPAIVDDATVQATMHGLHGDNDSVLGEVPIDPATADDPTSAMKGATPSGGTAGDSMSVFGETINMHGPPDTRHHHHAQNSSNPHPPHQGNGTDPNPAISTSASEFGLLAFDLPWQWDPTLNTVDVGKEQDMLFASIFAMNQGGNEAANHGDQLGLFGTLVGDDAF</sequence>
<dbReference type="STRING" id="289078.A0A2X0N1N3"/>
<dbReference type="SMART" id="SM00906">
    <property type="entry name" value="Fungal_trans"/>
    <property type="match status" value="1"/>
</dbReference>
<dbReference type="Pfam" id="PF04082">
    <property type="entry name" value="Fungal_trans"/>
    <property type="match status" value="1"/>
</dbReference>
<feature type="compositionally biased region" description="Basic and acidic residues" evidence="2">
    <location>
        <begin position="11"/>
        <end position="28"/>
    </location>
</feature>
<dbReference type="InterPro" id="IPR052780">
    <property type="entry name" value="AAA_Catabolism_Regulators"/>
</dbReference>
<dbReference type="GO" id="GO:0008270">
    <property type="term" value="F:zinc ion binding"/>
    <property type="evidence" value="ECO:0007669"/>
    <property type="project" value="InterPro"/>
</dbReference>
<feature type="compositionally biased region" description="Polar residues" evidence="2">
    <location>
        <begin position="155"/>
        <end position="184"/>
    </location>
</feature>
<dbReference type="GO" id="GO:0045944">
    <property type="term" value="P:positive regulation of transcription by RNA polymerase II"/>
    <property type="evidence" value="ECO:0007669"/>
    <property type="project" value="TreeGrafter"/>
</dbReference>
<gene>
    <name evidence="4" type="ORF">BZ3500_MVSOF-1268-A1-R1_CHR7-1G09169</name>
</gene>
<keyword evidence="5" id="KW-1185">Reference proteome</keyword>
<dbReference type="GO" id="GO:0005634">
    <property type="term" value="C:nucleus"/>
    <property type="evidence" value="ECO:0007669"/>
    <property type="project" value="TreeGrafter"/>
</dbReference>
<feature type="region of interest" description="Disordered" evidence="2">
    <location>
        <begin position="287"/>
        <end position="369"/>
    </location>
</feature>
<dbReference type="PANTHER" id="PTHR31644:SF2">
    <property type="entry name" value="TRANSCRIPTIONAL ACTIVATOR ARO80-RELATED"/>
    <property type="match status" value="1"/>
</dbReference>
<feature type="region of interest" description="Disordered" evidence="2">
    <location>
        <begin position="1"/>
        <end position="98"/>
    </location>
</feature>
<proteinExistence type="predicted"/>
<name>A0A2X0N1N3_9BASI</name>
<feature type="compositionally biased region" description="Low complexity" evidence="2">
    <location>
        <begin position="29"/>
        <end position="64"/>
    </location>
</feature>
<accession>A0A2X0N1N3</accession>
<dbReference type="OrthoDB" id="39175at2759"/>
<dbReference type="CDD" id="cd00067">
    <property type="entry name" value="GAL4"/>
    <property type="match status" value="1"/>
</dbReference>
<feature type="region of interest" description="Disordered" evidence="2">
    <location>
        <begin position="977"/>
        <end position="1060"/>
    </location>
</feature>
<dbReference type="InterPro" id="IPR001138">
    <property type="entry name" value="Zn2Cys6_DnaBD"/>
</dbReference>
<protein>
    <submittedName>
        <fullName evidence="4">BZ3500_MvSof-1268-A1-R1_Chr7-1g09169 protein</fullName>
    </submittedName>
</protein>
<feature type="region of interest" description="Disordered" evidence="2">
    <location>
        <begin position="142"/>
        <end position="214"/>
    </location>
</feature>
<dbReference type="AlphaFoldDB" id="A0A2X0N1N3"/>
<evidence type="ECO:0000259" key="3">
    <source>
        <dbReference type="SMART" id="SM00906"/>
    </source>
</evidence>
<evidence type="ECO:0000313" key="5">
    <source>
        <dbReference type="Proteomes" id="UP000249723"/>
    </source>
</evidence>
<feature type="compositionally biased region" description="Polar residues" evidence="2">
    <location>
        <begin position="423"/>
        <end position="435"/>
    </location>
</feature>
<dbReference type="PANTHER" id="PTHR31644">
    <property type="entry name" value="TRANSCRIPTIONAL ACTIVATOR ARO80-RELATED"/>
    <property type="match status" value="1"/>
</dbReference>
<dbReference type="Proteomes" id="UP000249723">
    <property type="component" value="Unassembled WGS sequence"/>
</dbReference>
<feature type="compositionally biased region" description="Polar residues" evidence="2">
    <location>
        <begin position="80"/>
        <end position="89"/>
    </location>
</feature>
<dbReference type="GO" id="GO:0003677">
    <property type="term" value="F:DNA binding"/>
    <property type="evidence" value="ECO:0007669"/>
    <property type="project" value="InterPro"/>
</dbReference>
<keyword evidence="1" id="KW-0539">Nucleus</keyword>
<evidence type="ECO:0000256" key="1">
    <source>
        <dbReference type="ARBA" id="ARBA00023242"/>
    </source>
</evidence>
<evidence type="ECO:0000313" key="4">
    <source>
        <dbReference type="EMBL" id="SDA02927.1"/>
    </source>
</evidence>
<dbReference type="GO" id="GO:0000981">
    <property type="term" value="F:DNA-binding transcription factor activity, RNA polymerase II-specific"/>
    <property type="evidence" value="ECO:0007669"/>
    <property type="project" value="InterPro"/>
</dbReference>
<feature type="compositionally biased region" description="Acidic residues" evidence="2">
    <location>
        <begin position="335"/>
        <end position="358"/>
    </location>
</feature>